<organism evidence="2 3">
    <name type="scientific">Gehongia tenuis</name>
    <dbReference type="NCBI Taxonomy" id="2763655"/>
    <lineage>
        <taxon>Bacteria</taxon>
        <taxon>Bacillati</taxon>
        <taxon>Bacillota</taxon>
        <taxon>Clostridia</taxon>
        <taxon>Christensenellales</taxon>
        <taxon>Christensenellaceae</taxon>
        <taxon>Gehongia</taxon>
    </lineage>
</organism>
<name>A0A926D684_9FIRM</name>
<feature type="transmembrane region" description="Helical" evidence="1">
    <location>
        <begin position="34"/>
        <end position="51"/>
    </location>
</feature>
<dbReference type="Pfam" id="PF03956">
    <property type="entry name" value="Lys_export"/>
    <property type="match status" value="1"/>
</dbReference>
<dbReference type="AlphaFoldDB" id="A0A926D684"/>
<evidence type="ECO:0000313" key="3">
    <source>
        <dbReference type="Proteomes" id="UP000623172"/>
    </source>
</evidence>
<keyword evidence="1" id="KW-0472">Membrane</keyword>
<feature type="transmembrane region" description="Helical" evidence="1">
    <location>
        <begin position="63"/>
        <end position="86"/>
    </location>
</feature>
<gene>
    <name evidence="2" type="ORF">H8696_04650</name>
</gene>
<accession>A0A926D684</accession>
<reference evidence="2" key="1">
    <citation type="submission" date="2020-08" db="EMBL/GenBank/DDBJ databases">
        <title>Genome public.</title>
        <authorList>
            <person name="Liu C."/>
            <person name="Sun Q."/>
        </authorList>
    </citation>
    <scope>NUCLEOTIDE SEQUENCE</scope>
    <source>
        <strain evidence="2">NSJ-53</strain>
    </source>
</reference>
<dbReference type="RefSeq" id="WP_249315209.1">
    <property type="nucleotide sequence ID" value="NZ_JACRSR010000001.1"/>
</dbReference>
<protein>
    <submittedName>
        <fullName evidence="2">LysO family transporter</fullName>
    </submittedName>
</protein>
<proteinExistence type="predicted"/>
<dbReference type="InterPro" id="IPR005642">
    <property type="entry name" value="LysO"/>
</dbReference>
<comment type="caution">
    <text evidence="2">The sequence shown here is derived from an EMBL/GenBank/DDBJ whole genome shotgun (WGS) entry which is preliminary data.</text>
</comment>
<keyword evidence="1" id="KW-0812">Transmembrane</keyword>
<feature type="transmembrane region" description="Helical" evidence="1">
    <location>
        <begin position="6"/>
        <end position="22"/>
    </location>
</feature>
<sequence>MQWMATLIVCMAAGIGVGIVLMRRRVKKFSADRWIGPLLYGLLFLLGISLGTKLEAIDSVGELALEALALAAASLLGSAGVTFFVIRLLDRKKGRAAHEDDA</sequence>
<dbReference type="Proteomes" id="UP000623172">
    <property type="component" value="Unassembled WGS sequence"/>
</dbReference>
<keyword evidence="1" id="KW-1133">Transmembrane helix</keyword>
<dbReference type="EMBL" id="JACRSR010000001">
    <property type="protein sequence ID" value="MBC8531135.1"/>
    <property type="molecule type" value="Genomic_DNA"/>
</dbReference>
<evidence type="ECO:0000313" key="2">
    <source>
        <dbReference type="EMBL" id="MBC8531135.1"/>
    </source>
</evidence>
<evidence type="ECO:0000256" key="1">
    <source>
        <dbReference type="SAM" id="Phobius"/>
    </source>
</evidence>
<keyword evidence="3" id="KW-1185">Reference proteome</keyword>
<dbReference type="GO" id="GO:0015661">
    <property type="term" value="F:L-lysine efflux transmembrane transporter activity"/>
    <property type="evidence" value="ECO:0007669"/>
    <property type="project" value="InterPro"/>
</dbReference>